<evidence type="ECO:0000256" key="2">
    <source>
        <dbReference type="ARBA" id="ARBA00022679"/>
    </source>
</evidence>
<dbReference type="GO" id="GO:0016020">
    <property type="term" value="C:membrane"/>
    <property type="evidence" value="ECO:0007669"/>
    <property type="project" value="UniProtKB-SubCell"/>
</dbReference>
<feature type="transmembrane region" description="Helical" evidence="8">
    <location>
        <begin position="7"/>
        <end position="27"/>
    </location>
</feature>
<dbReference type="PANTHER" id="PTHR23063">
    <property type="entry name" value="PHOSPHOLIPID ACYLTRANSFERASE"/>
    <property type="match status" value="1"/>
</dbReference>
<keyword evidence="7 10" id="KW-0012">Acyltransferase</keyword>
<dbReference type="SMART" id="SM00563">
    <property type="entry name" value="PlsC"/>
    <property type="match status" value="1"/>
</dbReference>
<sequence length="266" mass="29271">MIGKIRIFLALGLVVAGSLVLVPLQILSMKTGWWPETVILKIWHRLILRALGMRVHVNGTLSDKRPLLVASNHISWTDIMVLGSFADVKFIARADMEGWPLIGMLSKLQRTVFIERERKRSSGDQASEIANRMAKGDAMVLFAEGSTGDGNAVLPFKSTLFGAASMAISEGAAEQVFIQPVAIAYTRLHGVPLGRRHRPMSAWIGDEDLMPHLKVLMAEGALDVEVHFGEPIAFAKGSNRKETARLMESQVREMMQAALADPRPSH</sequence>
<accession>A0A1A5K1D9</accession>
<gene>
    <name evidence="10" type="ORF">BAE39_00850</name>
</gene>
<keyword evidence="4 8" id="KW-1133">Transmembrane helix</keyword>
<dbReference type="AlphaFoldDB" id="A0A1A5K1D9"/>
<evidence type="ECO:0000256" key="1">
    <source>
        <dbReference type="ARBA" id="ARBA00004370"/>
    </source>
</evidence>
<dbReference type="PANTHER" id="PTHR23063:SF52">
    <property type="entry name" value="LYSOPHOSPHATIDYLCHOLINE ACYLTRANSFERASE"/>
    <property type="match status" value="1"/>
</dbReference>
<evidence type="ECO:0000256" key="4">
    <source>
        <dbReference type="ARBA" id="ARBA00022989"/>
    </source>
</evidence>
<dbReference type="GO" id="GO:0016746">
    <property type="term" value="F:acyltransferase activity"/>
    <property type="evidence" value="ECO:0007669"/>
    <property type="project" value="UniProtKB-KW"/>
</dbReference>
<evidence type="ECO:0000313" key="11">
    <source>
        <dbReference type="Proteomes" id="UP000093748"/>
    </source>
</evidence>
<evidence type="ECO:0000313" key="10">
    <source>
        <dbReference type="EMBL" id="OBP82167.1"/>
    </source>
</evidence>
<keyword evidence="6 8" id="KW-0472">Membrane</keyword>
<keyword evidence="2 10" id="KW-0808">Transferase</keyword>
<keyword evidence="3 8" id="KW-0812">Transmembrane</keyword>
<dbReference type="EMBL" id="LZTJ01000001">
    <property type="protein sequence ID" value="OBP82167.1"/>
    <property type="molecule type" value="Genomic_DNA"/>
</dbReference>
<comment type="subcellular location">
    <subcellularLocation>
        <location evidence="1">Membrane</location>
    </subcellularLocation>
</comment>
<dbReference type="Proteomes" id="UP000093748">
    <property type="component" value="Unassembled WGS sequence"/>
</dbReference>
<evidence type="ECO:0000256" key="7">
    <source>
        <dbReference type="ARBA" id="ARBA00023315"/>
    </source>
</evidence>
<dbReference type="SUPFAM" id="SSF69593">
    <property type="entry name" value="Glycerol-3-phosphate (1)-acyltransferase"/>
    <property type="match status" value="1"/>
</dbReference>
<proteinExistence type="predicted"/>
<dbReference type="RefSeq" id="WP_032932893.1">
    <property type="nucleotide sequence ID" value="NZ_LZTH01000023.1"/>
</dbReference>
<dbReference type="OrthoDB" id="9806880at2"/>
<organism evidence="10 11">
    <name type="scientific">Rhizobium loti</name>
    <name type="common">Mesorhizobium loti</name>
    <dbReference type="NCBI Taxonomy" id="381"/>
    <lineage>
        <taxon>Bacteria</taxon>
        <taxon>Pseudomonadati</taxon>
        <taxon>Pseudomonadota</taxon>
        <taxon>Alphaproteobacteria</taxon>
        <taxon>Hyphomicrobiales</taxon>
        <taxon>Phyllobacteriaceae</taxon>
        <taxon>Mesorhizobium</taxon>
    </lineage>
</organism>
<comment type="caution">
    <text evidence="10">The sequence shown here is derived from an EMBL/GenBank/DDBJ whole genome shotgun (WGS) entry which is preliminary data.</text>
</comment>
<evidence type="ECO:0000256" key="3">
    <source>
        <dbReference type="ARBA" id="ARBA00022692"/>
    </source>
</evidence>
<dbReference type="GO" id="GO:0006629">
    <property type="term" value="P:lipid metabolic process"/>
    <property type="evidence" value="ECO:0007669"/>
    <property type="project" value="UniProtKB-KW"/>
</dbReference>
<evidence type="ECO:0000256" key="8">
    <source>
        <dbReference type="SAM" id="Phobius"/>
    </source>
</evidence>
<dbReference type="CDD" id="cd07989">
    <property type="entry name" value="LPLAT_AGPAT-like"/>
    <property type="match status" value="1"/>
</dbReference>
<reference evidence="11" key="1">
    <citation type="submission" date="2016-06" db="EMBL/GenBank/DDBJ databases">
        <title>NZP2037 Pacbio-Illumina hybrid assembly.</title>
        <authorList>
            <person name="Ramsay J.P."/>
        </authorList>
    </citation>
    <scope>NUCLEOTIDE SEQUENCE [LARGE SCALE GENOMIC DNA]</scope>
    <source>
        <strain evidence="11">R7ANS::ICEMlSym2042</strain>
    </source>
</reference>
<name>A0A1A5K1D9_RHILI</name>
<feature type="domain" description="Phospholipid/glycerol acyltransferase" evidence="9">
    <location>
        <begin position="67"/>
        <end position="186"/>
    </location>
</feature>
<dbReference type="Pfam" id="PF01553">
    <property type="entry name" value="Acyltransferase"/>
    <property type="match status" value="1"/>
</dbReference>
<keyword evidence="5" id="KW-0443">Lipid metabolism</keyword>
<evidence type="ECO:0000256" key="5">
    <source>
        <dbReference type="ARBA" id="ARBA00023098"/>
    </source>
</evidence>
<dbReference type="GeneID" id="66680349"/>
<protein>
    <submittedName>
        <fullName evidence="10">Glycerol acyltransferase</fullName>
    </submittedName>
</protein>
<evidence type="ECO:0000259" key="9">
    <source>
        <dbReference type="SMART" id="SM00563"/>
    </source>
</evidence>
<dbReference type="InterPro" id="IPR002123">
    <property type="entry name" value="Plipid/glycerol_acylTrfase"/>
</dbReference>
<evidence type="ECO:0000256" key="6">
    <source>
        <dbReference type="ARBA" id="ARBA00023136"/>
    </source>
</evidence>